<dbReference type="EMBL" id="JAKNSF020000138">
    <property type="protein sequence ID" value="KAK7712229.1"/>
    <property type="molecule type" value="Genomic_DNA"/>
</dbReference>
<reference evidence="2 3" key="1">
    <citation type="submission" date="2024-02" db="EMBL/GenBank/DDBJ databases">
        <title>De novo assembly and annotation of 12 fungi associated with fruit tree decline syndrome in Ontario, Canada.</title>
        <authorList>
            <person name="Sulman M."/>
            <person name="Ellouze W."/>
            <person name="Ilyukhin E."/>
        </authorList>
    </citation>
    <scope>NUCLEOTIDE SEQUENCE [LARGE SCALE GENOMIC DNA]</scope>
    <source>
        <strain evidence="2 3">M169</strain>
    </source>
</reference>
<evidence type="ECO:0000313" key="3">
    <source>
        <dbReference type="Proteomes" id="UP001430848"/>
    </source>
</evidence>
<evidence type="ECO:0000313" key="2">
    <source>
        <dbReference type="EMBL" id="KAK7712229.1"/>
    </source>
</evidence>
<keyword evidence="1" id="KW-0732">Signal</keyword>
<feature type="chain" id="PRO_5047089310" evidence="1">
    <location>
        <begin position="20"/>
        <end position="160"/>
    </location>
</feature>
<evidence type="ECO:0000256" key="1">
    <source>
        <dbReference type="SAM" id="SignalP"/>
    </source>
</evidence>
<name>A0ABR1NR48_DIAER</name>
<sequence length="160" mass="17143">MQILATILGLAATAAAIDARLYYNRGCSGSGVQCGGLNPDTCCPAGGNDFGSVEFRFIPLDWTIEGRGHSGGNCNNLQERGYPTRVDSICLSLGPFSGAGYGFRNKKRGEAEYADCVKRDSIFTEDGINYNIADLDEDTVAKLGANSTDIPAEYQNLRIE</sequence>
<keyword evidence="3" id="KW-1185">Reference proteome</keyword>
<organism evidence="2 3">
    <name type="scientific">Diaporthe eres</name>
    <name type="common">Phomopsis oblonga</name>
    <dbReference type="NCBI Taxonomy" id="83184"/>
    <lineage>
        <taxon>Eukaryota</taxon>
        <taxon>Fungi</taxon>
        <taxon>Dikarya</taxon>
        <taxon>Ascomycota</taxon>
        <taxon>Pezizomycotina</taxon>
        <taxon>Sordariomycetes</taxon>
        <taxon>Sordariomycetidae</taxon>
        <taxon>Diaporthales</taxon>
        <taxon>Diaporthaceae</taxon>
        <taxon>Diaporthe</taxon>
        <taxon>Diaporthe eres species complex</taxon>
    </lineage>
</organism>
<comment type="caution">
    <text evidence="2">The sequence shown here is derived from an EMBL/GenBank/DDBJ whole genome shotgun (WGS) entry which is preliminary data.</text>
</comment>
<accession>A0ABR1NR48</accession>
<feature type="signal peptide" evidence="1">
    <location>
        <begin position="1"/>
        <end position="19"/>
    </location>
</feature>
<proteinExistence type="predicted"/>
<gene>
    <name evidence="2" type="ORF">SLS63_012467</name>
</gene>
<dbReference type="Proteomes" id="UP001430848">
    <property type="component" value="Unassembled WGS sequence"/>
</dbReference>
<protein>
    <submittedName>
        <fullName evidence="2">Uncharacterized protein</fullName>
    </submittedName>
</protein>